<proteinExistence type="predicted"/>
<evidence type="ECO:0000259" key="4">
    <source>
        <dbReference type="PROSITE" id="PS01179"/>
    </source>
</evidence>
<dbReference type="EMBL" id="KB301771">
    <property type="protein sequence ID" value="ELU05161.1"/>
    <property type="molecule type" value="Genomic_DNA"/>
</dbReference>
<evidence type="ECO:0000259" key="5">
    <source>
        <dbReference type="PROSITE" id="PS50086"/>
    </source>
</evidence>
<dbReference type="InterPro" id="IPR006020">
    <property type="entry name" value="PTB/PI_dom"/>
</dbReference>
<accession>R7UP47</accession>
<dbReference type="EnsemblMetazoa" id="CapteT140571">
    <property type="protein sequence ID" value="CapteP140571"/>
    <property type="gene ID" value="CapteG140571"/>
</dbReference>
<evidence type="ECO:0000256" key="1">
    <source>
        <dbReference type="ARBA" id="ARBA00022468"/>
    </source>
</evidence>
<dbReference type="InterPro" id="IPR011993">
    <property type="entry name" value="PH-like_dom_sf"/>
</dbReference>
<dbReference type="PANTHER" id="PTHR47219:SF9">
    <property type="entry name" value="GTPASE ACTIVATING PROTEIN AND CENTROSOME-ASSOCIATED, ISOFORM B"/>
    <property type="match status" value="1"/>
</dbReference>
<dbReference type="SUPFAM" id="SSF47923">
    <property type="entry name" value="Ypt/Rab-GAP domain of gyp1p"/>
    <property type="match status" value="2"/>
</dbReference>
<evidence type="ECO:0008006" key="9">
    <source>
        <dbReference type="Google" id="ProtNLM"/>
    </source>
</evidence>
<dbReference type="SMART" id="SM00462">
    <property type="entry name" value="PTB"/>
    <property type="match status" value="1"/>
</dbReference>
<dbReference type="GO" id="GO:0005737">
    <property type="term" value="C:cytoplasm"/>
    <property type="evidence" value="ECO:0007669"/>
    <property type="project" value="UniProtKB-ARBA"/>
</dbReference>
<dbReference type="FunCoup" id="R7UP47">
    <property type="interactions" value="1536"/>
</dbReference>
<dbReference type="Gene3D" id="1.10.8.270">
    <property type="entry name" value="putative rabgap domain of human tbc1 domain family member 14 like domains"/>
    <property type="match status" value="1"/>
</dbReference>
<feature type="domain" description="Rab-GAP TBC" evidence="5">
    <location>
        <begin position="430"/>
        <end position="616"/>
    </location>
</feature>
<reference evidence="8" key="1">
    <citation type="submission" date="2012-12" db="EMBL/GenBank/DDBJ databases">
        <authorList>
            <person name="Hellsten U."/>
            <person name="Grimwood J."/>
            <person name="Chapman J.A."/>
            <person name="Shapiro H."/>
            <person name="Aerts A."/>
            <person name="Otillar R.P."/>
            <person name="Terry A.Y."/>
            <person name="Boore J.L."/>
            <person name="Simakov O."/>
            <person name="Marletaz F."/>
            <person name="Cho S.-J."/>
            <person name="Edsinger-Gonzales E."/>
            <person name="Havlak P."/>
            <person name="Kuo D.-H."/>
            <person name="Larsson T."/>
            <person name="Lv J."/>
            <person name="Arendt D."/>
            <person name="Savage R."/>
            <person name="Osoegawa K."/>
            <person name="de Jong P."/>
            <person name="Lindberg D.R."/>
            <person name="Seaver E.C."/>
            <person name="Weisblat D.A."/>
            <person name="Putnam N.H."/>
            <person name="Grigoriev I.V."/>
            <person name="Rokhsar D.S."/>
        </authorList>
    </citation>
    <scope>NUCLEOTIDE SEQUENCE</scope>
    <source>
        <strain evidence="8">I ESC-2004</strain>
    </source>
</reference>
<dbReference type="OrthoDB" id="295078at2759"/>
<reference evidence="6 8" key="2">
    <citation type="journal article" date="2013" name="Nature">
        <title>Insights into bilaterian evolution from three spiralian genomes.</title>
        <authorList>
            <person name="Simakov O."/>
            <person name="Marletaz F."/>
            <person name="Cho S.J."/>
            <person name="Edsinger-Gonzales E."/>
            <person name="Havlak P."/>
            <person name="Hellsten U."/>
            <person name="Kuo D.H."/>
            <person name="Larsson T."/>
            <person name="Lv J."/>
            <person name="Arendt D."/>
            <person name="Savage R."/>
            <person name="Osoegawa K."/>
            <person name="de Jong P."/>
            <person name="Grimwood J."/>
            <person name="Chapman J.A."/>
            <person name="Shapiro H."/>
            <person name="Aerts A."/>
            <person name="Otillar R.P."/>
            <person name="Terry A.Y."/>
            <person name="Boore J.L."/>
            <person name="Grigoriev I.V."/>
            <person name="Lindberg D.R."/>
            <person name="Seaver E.C."/>
            <person name="Weisblat D.A."/>
            <person name="Putnam N.H."/>
            <person name="Rokhsar D.S."/>
        </authorList>
    </citation>
    <scope>NUCLEOTIDE SEQUENCE</scope>
    <source>
        <strain evidence="6 8">I ESC-2004</strain>
    </source>
</reference>
<feature type="domain" description="PID" evidence="4">
    <location>
        <begin position="13"/>
        <end position="134"/>
    </location>
</feature>
<dbReference type="Proteomes" id="UP000014760">
    <property type="component" value="Unassembled WGS sequence"/>
</dbReference>
<dbReference type="STRING" id="283909.R7UP47"/>
<dbReference type="PROSITE" id="PS50086">
    <property type="entry name" value="TBC_RABGAP"/>
    <property type="match status" value="1"/>
</dbReference>
<evidence type="ECO:0000256" key="3">
    <source>
        <dbReference type="SAM" id="MobiDB-lite"/>
    </source>
</evidence>
<dbReference type="InterPro" id="IPR000195">
    <property type="entry name" value="Rab-GAP-TBC_dom"/>
</dbReference>
<dbReference type="HOGENOM" id="CLU_007394_0_0_1"/>
<reference evidence="7" key="3">
    <citation type="submission" date="2015-06" db="UniProtKB">
        <authorList>
            <consortium name="EnsemblMetazoa"/>
        </authorList>
    </citation>
    <scope>IDENTIFICATION</scope>
</reference>
<evidence type="ECO:0000313" key="6">
    <source>
        <dbReference type="EMBL" id="ELU05161.1"/>
    </source>
</evidence>
<keyword evidence="1" id="KW-0343">GTPase activation</keyword>
<dbReference type="Pfam" id="PF00640">
    <property type="entry name" value="PID"/>
    <property type="match status" value="1"/>
</dbReference>
<dbReference type="PROSITE" id="PS01179">
    <property type="entry name" value="PID"/>
    <property type="match status" value="1"/>
</dbReference>
<dbReference type="EMBL" id="AMQN01001362">
    <property type="status" value="NOT_ANNOTATED_CDS"/>
    <property type="molecule type" value="Genomic_DNA"/>
</dbReference>
<dbReference type="Pfam" id="PF12473">
    <property type="entry name" value="DUF3694"/>
    <property type="match status" value="1"/>
</dbReference>
<evidence type="ECO:0000256" key="2">
    <source>
        <dbReference type="SAM" id="Coils"/>
    </source>
</evidence>
<dbReference type="FunFam" id="1.10.10.750:FF:000004">
    <property type="entry name" value="Putative rab gtpase-activating protein 1"/>
    <property type="match status" value="1"/>
</dbReference>
<organism evidence="6">
    <name type="scientific">Capitella teleta</name>
    <name type="common">Polychaete worm</name>
    <dbReference type="NCBI Taxonomy" id="283909"/>
    <lineage>
        <taxon>Eukaryota</taxon>
        <taxon>Metazoa</taxon>
        <taxon>Spiralia</taxon>
        <taxon>Lophotrochozoa</taxon>
        <taxon>Annelida</taxon>
        <taxon>Polychaeta</taxon>
        <taxon>Sedentaria</taxon>
        <taxon>Scolecida</taxon>
        <taxon>Capitellidae</taxon>
        <taxon>Capitella</taxon>
    </lineage>
</organism>
<dbReference type="SMART" id="SM00164">
    <property type="entry name" value="TBC"/>
    <property type="match status" value="1"/>
</dbReference>
<dbReference type="Gene3D" id="1.10.472.80">
    <property type="entry name" value="Ypt/Rab-GAP domain of gyp1p, domain 3"/>
    <property type="match status" value="1"/>
</dbReference>
<dbReference type="FunFam" id="1.10.8.270:FF:000001">
    <property type="entry name" value="TBC1 domain family member 1"/>
    <property type="match status" value="1"/>
</dbReference>
<evidence type="ECO:0000313" key="7">
    <source>
        <dbReference type="EnsemblMetazoa" id="CapteP140571"/>
    </source>
</evidence>
<dbReference type="InterPro" id="IPR050302">
    <property type="entry name" value="Rab_GAP_TBC_domain"/>
</dbReference>
<dbReference type="OMA" id="MHSMGYV"/>
<dbReference type="FunFam" id="1.10.472.80:FF:000007">
    <property type="entry name" value="Rab GTPase-activating protein 1 isoform X1"/>
    <property type="match status" value="1"/>
</dbReference>
<dbReference type="InterPro" id="IPR022164">
    <property type="entry name" value="Kinesin-like"/>
</dbReference>
<gene>
    <name evidence="6" type="ORF">CAPTEDRAFT_140571</name>
</gene>
<sequence length="937" mass="107056">MILENDSIVFKEITYLGSASVNAPRSETEITRNMAVLNRQSQMAIPIELLVPSHSEGTVHLMDPATQCDISTYKIHRILFCARGPPDTNERRCFAFTCSHGENPDTAIFQCHVFKCDVQEAQVSKILYTFATAFRRSPKSPGSMPDFVSDANLYKFNVSLEFKEEDGKGGYSTSPKDKNVFKLRCDLEKKLIITVTQITHGEELKIERCFGLLISPGRNVKNNEMHLVDMNSMGIGADGRSYIITGTWDPIDPSFQVLNTETPKDTRVFMTIAVDLVVEGIQEPVRFLLETKAKIFPSSERFWYFSTKPHQEEFHVTLKRVKFVKTASAKGPSPHQYEVLCIERKSEADRKKPMLTLSFSPNKIPAETIQTPQDNDPESDNDEPLLSGSGSVSKDVTDENLLDNWHEALTKWHQCLTSRPKQVHSLVRKGIPEALRGEVWQLLAGCVDNSDMLENYRILITKDSPSEQVISRDINRTFPAHDYFKETGGVGQDSLFKISKAYSVYDQEIGYCQGLSFLAAALLLHMPEEQAFCVLVEIMFKYQLRDLFKQGFEELHLKFYQLERLMQDQLNDLYEHFMELGLEAHMYASQWFLTLFTAKFPLAVVFHILDLFLSEGKDVVFSVALALLKTSRKDLLAQDFEGVLKYFRVSLPKKYRNQDNANELMNVAIYMKISSKKLKKYEKEYFALKEAEMQEEDPLDRLQIEKQRCLENNMRLEQENDDLAHELVSSKIALRNDLDNAEDRCEILTKELMHTKSLLVDAEDEKKRLQAESGQLKDVCRRELDHAESESSRNTAIIADYKQICSQLSERLEKQQTAHREELGRIKAQILKCDECSKFMSADGRIKIEPIANAEDIDPLLVEKDGLIRELELELAQTKLAMVEAECKTQDLTHQLNSAVSEIQASKSTWFQKTLTSIKEATVKKGEKPELARKESA</sequence>
<feature type="coiled-coil region" evidence="2">
    <location>
        <begin position="699"/>
        <end position="829"/>
    </location>
</feature>
<keyword evidence="2" id="KW-0175">Coiled coil</keyword>
<evidence type="ECO:0000313" key="8">
    <source>
        <dbReference type="Proteomes" id="UP000014760"/>
    </source>
</evidence>
<dbReference type="PANTHER" id="PTHR47219">
    <property type="entry name" value="RAB GTPASE-ACTIVATING PROTEIN 1-LIKE"/>
    <property type="match status" value="1"/>
</dbReference>
<dbReference type="InterPro" id="IPR035969">
    <property type="entry name" value="Rab-GAP_TBC_sf"/>
</dbReference>
<dbReference type="GO" id="GO:0005096">
    <property type="term" value="F:GTPase activator activity"/>
    <property type="evidence" value="ECO:0007669"/>
    <property type="project" value="UniProtKB-KW"/>
</dbReference>
<feature type="region of interest" description="Disordered" evidence="3">
    <location>
        <begin position="362"/>
        <end position="393"/>
    </location>
</feature>
<dbReference type="SUPFAM" id="SSF50729">
    <property type="entry name" value="PH domain-like"/>
    <property type="match status" value="1"/>
</dbReference>
<keyword evidence="8" id="KW-1185">Reference proteome</keyword>
<dbReference type="GO" id="GO:0031267">
    <property type="term" value="F:small GTPase binding"/>
    <property type="evidence" value="ECO:0007669"/>
    <property type="project" value="UniProtKB-ARBA"/>
</dbReference>
<name>R7UP47_CAPTE</name>
<dbReference type="Gene3D" id="2.30.29.30">
    <property type="entry name" value="Pleckstrin-homology domain (PH domain)/Phosphotyrosine-binding domain (PTB)"/>
    <property type="match status" value="1"/>
</dbReference>
<dbReference type="Gene3D" id="1.10.10.750">
    <property type="entry name" value="Ypt/Rab-GAP domain of gyp1p, domain 1"/>
    <property type="match status" value="1"/>
</dbReference>
<dbReference type="Pfam" id="PF00566">
    <property type="entry name" value="RabGAP-TBC"/>
    <property type="match status" value="1"/>
</dbReference>
<dbReference type="AlphaFoldDB" id="R7UP47"/>
<dbReference type="CDD" id="cd01211">
    <property type="entry name" value="PTB_Rab6GAP"/>
    <property type="match status" value="1"/>
</dbReference>
<protein>
    <recommendedName>
        <fullName evidence="9">Rab-GAP TBC domain-containing protein</fullName>
    </recommendedName>
</protein>